<feature type="non-terminal residue" evidence="1">
    <location>
        <position position="1"/>
    </location>
</feature>
<dbReference type="EMBL" id="CAJVQA010056943">
    <property type="protein sequence ID" value="CAG8826153.1"/>
    <property type="molecule type" value="Genomic_DNA"/>
</dbReference>
<proteinExistence type="predicted"/>
<dbReference type="Proteomes" id="UP000789759">
    <property type="component" value="Unassembled WGS sequence"/>
</dbReference>
<name>A0A9N9KFT8_9GLOM</name>
<keyword evidence="2" id="KW-1185">Reference proteome</keyword>
<comment type="caution">
    <text evidence="1">The sequence shown here is derived from an EMBL/GenBank/DDBJ whole genome shotgun (WGS) entry which is preliminary data.</text>
</comment>
<protein>
    <submittedName>
        <fullName evidence="1">24884_t:CDS:1</fullName>
    </submittedName>
</protein>
<dbReference type="AlphaFoldDB" id="A0A9N9KFT8"/>
<evidence type="ECO:0000313" key="2">
    <source>
        <dbReference type="Proteomes" id="UP000789759"/>
    </source>
</evidence>
<evidence type="ECO:0000313" key="1">
    <source>
        <dbReference type="EMBL" id="CAG8826153.1"/>
    </source>
</evidence>
<accession>A0A9N9KFT8</accession>
<sequence length="54" mass="5893">GNCFYRWVGGVTVSTGNCLYEWLGRVTFSMNRLGGGEVTVSMGGLDRVTVSTDW</sequence>
<feature type="non-terminal residue" evidence="1">
    <location>
        <position position="54"/>
    </location>
</feature>
<gene>
    <name evidence="1" type="ORF">CPELLU_LOCUS20190</name>
</gene>
<organism evidence="1 2">
    <name type="scientific">Cetraspora pellucida</name>
    <dbReference type="NCBI Taxonomy" id="1433469"/>
    <lineage>
        <taxon>Eukaryota</taxon>
        <taxon>Fungi</taxon>
        <taxon>Fungi incertae sedis</taxon>
        <taxon>Mucoromycota</taxon>
        <taxon>Glomeromycotina</taxon>
        <taxon>Glomeromycetes</taxon>
        <taxon>Diversisporales</taxon>
        <taxon>Gigasporaceae</taxon>
        <taxon>Cetraspora</taxon>
    </lineage>
</organism>
<reference evidence="1" key="1">
    <citation type="submission" date="2021-06" db="EMBL/GenBank/DDBJ databases">
        <authorList>
            <person name="Kallberg Y."/>
            <person name="Tangrot J."/>
            <person name="Rosling A."/>
        </authorList>
    </citation>
    <scope>NUCLEOTIDE SEQUENCE</scope>
    <source>
        <strain evidence="1">FL966</strain>
    </source>
</reference>